<keyword evidence="4" id="KW-1185">Reference proteome</keyword>
<evidence type="ECO:0000259" key="2">
    <source>
        <dbReference type="Pfam" id="PF12697"/>
    </source>
</evidence>
<organism evidence="3 4">
    <name type="scientific">Massilia eurypsychrophila</name>
    <dbReference type="NCBI Taxonomy" id="1485217"/>
    <lineage>
        <taxon>Bacteria</taxon>
        <taxon>Pseudomonadati</taxon>
        <taxon>Pseudomonadota</taxon>
        <taxon>Betaproteobacteria</taxon>
        <taxon>Burkholderiales</taxon>
        <taxon>Oxalobacteraceae</taxon>
        <taxon>Telluria group</taxon>
        <taxon>Massilia</taxon>
    </lineage>
</organism>
<evidence type="ECO:0000256" key="1">
    <source>
        <dbReference type="SAM" id="SignalP"/>
    </source>
</evidence>
<gene>
    <name evidence="3" type="ORF">CR105_10820</name>
</gene>
<feature type="domain" description="AB hydrolase-1" evidence="2">
    <location>
        <begin position="55"/>
        <end position="299"/>
    </location>
</feature>
<dbReference type="SUPFAM" id="SSF53474">
    <property type="entry name" value="alpha/beta-Hydrolases"/>
    <property type="match status" value="1"/>
</dbReference>
<dbReference type="EMBL" id="PDOC01000005">
    <property type="protein sequence ID" value="PIL44961.1"/>
    <property type="molecule type" value="Genomic_DNA"/>
</dbReference>
<proteinExistence type="predicted"/>
<dbReference type="PANTHER" id="PTHR43194:SF5">
    <property type="entry name" value="PIMELOYL-[ACYL-CARRIER PROTEIN] METHYL ESTER ESTERASE"/>
    <property type="match status" value="1"/>
</dbReference>
<dbReference type="Proteomes" id="UP000230390">
    <property type="component" value="Unassembled WGS sequence"/>
</dbReference>
<dbReference type="InterPro" id="IPR029058">
    <property type="entry name" value="AB_hydrolase_fold"/>
</dbReference>
<keyword evidence="1" id="KW-0732">Signal</keyword>
<accession>A0A2G8TFX7</accession>
<dbReference type="GO" id="GO:0016787">
    <property type="term" value="F:hydrolase activity"/>
    <property type="evidence" value="ECO:0007669"/>
    <property type="project" value="UniProtKB-KW"/>
</dbReference>
<keyword evidence="3" id="KW-0378">Hydrolase</keyword>
<dbReference type="InterPro" id="IPR000073">
    <property type="entry name" value="AB_hydrolase_1"/>
</dbReference>
<evidence type="ECO:0000313" key="4">
    <source>
        <dbReference type="Proteomes" id="UP000230390"/>
    </source>
</evidence>
<dbReference type="InterPro" id="IPR050228">
    <property type="entry name" value="Carboxylesterase_BioH"/>
</dbReference>
<dbReference type="OrthoDB" id="5380819at2"/>
<dbReference type="AlphaFoldDB" id="A0A2G8TFX7"/>
<dbReference type="RefSeq" id="WP_099788465.1">
    <property type="nucleotide sequence ID" value="NZ_JBHLYV010000032.1"/>
</dbReference>
<feature type="signal peptide" evidence="1">
    <location>
        <begin position="1"/>
        <end position="18"/>
    </location>
</feature>
<dbReference type="PANTHER" id="PTHR43194">
    <property type="entry name" value="HYDROLASE ALPHA/BETA FOLD FAMILY"/>
    <property type="match status" value="1"/>
</dbReference>
<protein>
    <submittedName>
        <fullName evidence="3">Alpha/beta hydrolase</fullName>
    </submittedName>
</protein>
<name>A0A2G8TFX7_9BURK</name>
<reference evidence="3 4" key="1">
    <citation type="submission" date="2017-10" db="EMBL/GenBank/DDBJ databases">
        <title>Massilia psychrophilum sp. nov., a novel purple-pigmented bacterium isolated from Tianshan glacier, Xinjiang Municipality, China.</title>
        <authorList>
            <person name="Wang H."/>
        </authorList>
    </citation>
    <scope>NUCLEOTIDE SEQUENCE [LARGE SCALE GENOMIC DNA]</scope>
    <source>
        <strain evidence="3 4">JCM 30074</strain>
    </source>
</reference>
<dbReference type="Gene3D" id="3.40.50.1820">
    <property type="entry name" value="alpha/beta hydrolase"/>
    <property type="match status" value="1"/>
</dbReference>
<dbReference type="Pfam" id="PF12697">
    <property type="entry name" value="Abhydrolase_6"/>
    <property type="match status" value="1"/>
</dbReference>
<feature type="chain" id="PRO_5013661417" evidence="1">
    <location>
        <begin position="19"/>
        <end position="307"/>
    </location>
</feature>
<evidence type="ECO:0000313" key="3">
    <source>
        <dbReference type="EMBL" id="PIL44961.1"/>
    </source>
</evidence>
<comment type="caution">
    <text evidence="3">The sequence shown here is derived from an EMBL/GenBank/DDBJ whole genome shotgun (WGS) entry which is preliminary data.</text>
</comment>
<sequence>MKAALLFALALAGTLAFAADAPPPTNRFAATIVPAERFEAGPLLVERHGQRGTPLILVPGLGSGAWVWQDTVRQFSADHVVYVVTLPGFDGRKPAAGQMLDGAQRSLRQLIVSRKLDRPVVIGHSIGAVIAMTLAAQDSSLVRGVIAIDGLPVFPGTEMAPADQRSALAAGFKARMPVSDPKAFALQQQQYMRGIGVTDMARADELAKLSARSDPGAMLAAMGEAVELDLRPALPGIKVPVLLIAPYFEPDSSQMGLTREAKTAYYTTLMAGTPKLKVVSIAPARHFVMIDQPQMLADALRAFLKSL</sequence>